<evidence type="ECO:0000256" key="2">
    <source>
        <dbReference type="SAM" id="SignalP"/>
    </source>
</evidence>
<accession>A0ABM1XWT5</accession>
<dbReference type="RefSeq" id="XP_019564221.3">
    <property type="nucleotide sequence ID" value="XM_019708676.3"/>
</dbReference>
<protein>
    <submittedName>
        <fullName evidence="3">Uncharacterized protein</fullName>
    </submittedName>
</protein>
<feature type="transmembrane region" description="Helical" evidence="1">
    <location>
        <begin position="113"/>
        <end position="135"/>
    </location>
</feature>
<keyword evidence="1" id="KW-1133">Transmembrane helix</keyword>
<name>A0ABM1XWT5_AEDAL</name>
<keyword evidence="1" id="KW-0812">Transmembrane</keyword>
<dbReference type="GeneID" id="109432332"/>
<keyword evidence="4" id="KW-1185">Reference proteome</keyword>
<proteinExistence type="predicted"/>
<keyword evidence="1" id="KW-0472">Membrane</keyword>
<feature type="signal peptide" evidence="2">
    <location>
        <begin position="1"/>
        <end position="15"/>
    </location>
</feature>
<reference evidence="4" key="1">
    <citation type="journal article" date="2015" name="Proc. Natl. Acad. Sci. U.S.A.">
        <title>Genome sequence of the Asian Tiger mosquito, Aedes albopictus, reveals insights into its biology, genetics, and evolution.</title>
        <authorList>
            <person name="Chen X.G."/>
            <person name="Jiang X."/>
            <person name="Gu J."/>
            <person name="Xu M."/>
            <person name="Wu Y."/>
            <person name="Deng Y."/>
            <person name="Zhang C."/>
            <person name="Bonizzoni M."/>
            <person name="Dermauw W."/>
            <person name="Vontas J."/>
            <person name="Armbruster P."/>
            <person name="Huang X."/>
            <person name="Yang Y."/>
            <person name="Zhang H."/>
            <person name="He W."/>
            <person name="Peng H."/>
            <person name="Liu Y."/>
            <person name="Wu K."/>
            <person name="Chen J."/>
            <person name="Lirakis M."/>
            <person name="Topalis P."/>
            <person name="Van Leeuwen T."/>
            <person name="Hall A.B."/>
            <person name="Jiang X."/>
            <person name="Thorpe C."/>
            <person name="Mueller R.L."/>
            <person name="Sun C."/>
            <person name="Waterhouse R.M."/>
            <person name="Yan G."/>
            <person name="Tu Z.J."/>
            <person name="Fang X."/>
            <person name="James A.A."/>
        </authorList>
    </citation>
    <scope>NUCLEOTIDE SEQUENCE [LARGE SCALE GENOMIC DNA]</scope>
    <source>
        <strain evidence="4">Foshan</strain>
    </source>
</reference>
<dbReference type="EnsemblMetazoa" id="AALFPA23_003598.R4060">
    <property type="protein sequence ID" value="AALFPA23_003598.P4060"/>
    <property type="gene ID" value="AALFPA23_003598"/>
</dbReference>
<reference evidence="3" key="2">
    <citation type="submission" date="2025-05" db="UniProtKB">
        <authorList>
            <consortium name="EnsemblMetazoa"/>
        </authorList>
    </citation>
    <scope>IDENTIFICATION</scope>
    <source>
        <strain evidence="3">Foshan</strain>
    </source>
</reference>
<organism evidence="3 4">
    <name type="scientific">Aedes albopictus</name>
    <name type="common">Asian tiger mosquito</name>
    <name type="synonym">Stegomyia albopicta</name>
    <dbReference type="NCBI Taxonomy" id="7160"/>
    <lineage>
        <taxon>Eukaryota</taxon>
        <taxon>Metazoa</taxon>
        <taxon>Ecdysozoa</taxon>
        <taxon>Arthropoda</taxon>
        <taxon>Hexapoda</taxon>
        <taxon>Insecta</taxon>
        <taxon>Pterygota</taxon>
        <taxon>Neoptera</taxon>
        <taxon>Endopterygota</taxon>
        <taxon>Diptera</taxon>
        <taxon>Nematocera</taxon>
        <taxon>Culicoidea</taxon>
        <taxon>Culicidae</taxon>
        <taxon>Culicinae</taxon>
        <taxon>Aedini</taxon>
        <taxon>Aedes</taxon>
        <taxon>Stegomyia</taxon>
    </lineage>
</organism>
<sequence>MSFSIVPFLMCSVLAEYIPTELKVDKNLVLSSVYDAIRENGDRTLKIDPIDGRNKRNINYYTYDDYKSDDLIPSYGEVMHATPMKQQCKSDPHGVQTISISDTHSWSSMGSSILKYLMMAMALIALPVLLFQAFIIPLKVLMGLKTMAFGNTLLLATFLWRYLTRPNNDNQGEDNDNDRDHGTKDIANEVEDRFYYPFNTEDLDNLNEGEIKTILKFIKMKNKKW</sequence>
<evidence type="ECO:0000313" key="4">
    <source>
        <dbReference type="Proteomes" id="UP000069940"/>
    </source>
</evidence>
<feature type="chain" id="PRO_5046685760" evidence="2">
    <location>
        <begin position="16"/>
        <end position="225"/>
    </location>
</feature>
<evidence type="ECO:0000256" key="1">
    <source>
        <dbReference type="SAM" id="Phobius"/>
    </source>
</evidence>
<dbReference type="Proteomes" id="UP000069940">
    <property type="component" value="Unassembled WGS sequence"/>
</dbReference>
<evidence type="ECO:0000313" key="3">
    <source>
        <dbReference type="EnsemblMetazoa" id="AALFPA23_003598.P4060"/>
    </source>
</evidence>
<keyword evidence="2" id="KW-0732">Signal</keyword>